<dbReference type="AlphaFoldDB" id="A0A837KUI4"/>
<dbReference type="SUPFAM" id="SSF141066">
    <property type="entry name" value="ICP-like"/>
    <property type="match status" value="1"/>
</dbReference>
<evidence type="ECO:0000313" key="4">
    <source>
        <dbReference type="EMBL" id="KLI00794.1"/>
    </source>
</evidence>
<gene>
    <name evidence="4" type="ORF">AA984_02455</name>
</gene>
<dbReference type="PANTHER" id="PTHR36530">
    <property type="entry name" value="INHIBITOR OF CYSTEINE PEPTIDASE"/>
    <property type="match status" value="1"/>
</dbReference>
<dbReference type="InterPro" id="IPR036331">
    <property type="entry name" value="Chagasin-like_sf"/>
</dbReference>
<evidence type="ECO:0000256" key="2">
    <source>
        <dbReference type="ARBA" id="ARBA00022704"/>
    </source>
</evidence>
<evidence type="ECO:0000259" key="3">
    <source>
        <dbReference type="Pfam" id="PF09394"/>
    </source>
</evidence>
<feature type="domain" description="Proteinase inhibitor I42 chagasin" evidence="3">
    <location>
        <begin position="24"/>
        <end position="105"/>
    </location>
</feature>
<keyword evidence="2" id="KW-0789">Thiol protease inhibitor</keyword>
<comment type="caution">
    <text evidence="4">The sequence shown here is derived from an EMBL/GenBank/DDBJ whole genome shotgun (WGS) entry which is preliminary data.</text>
</comment>
<organism evidence="4 5">
    <name type="scientific">Brevibacillus formosus</name>
    <dbReference type="NCBI Taxonomy" id="54913"/>
    <lineage>
        <taxon>Bacteria</taxon>
        <taxon>Bacillati</taxon>
        <taxon>Bacillota</taxon>
        <taxon>Bacilli</taxon>
        <taxon>Bacillales</taxon>
        <taxon>Paenibacillaceae</taxon>
        <taxon>Brevibacillus</taxon>
    </lineage>
</organism>
<sequence length="115" mass="12800">MGTDFIQREEGRPVANTSTYTLQVQEGHLFTITLVANPSTGYQWDLSNPVDARFLSSHANHFVPPSSPARMGQEGHQVMSFQALRRGMTSISLKYCRPWDSGDCGAFVFYVVTVV</sequence>
<dbReference type="GO" id="GO:0004869">
    <property type="term" value="F:cysteine-type endopeptidase inhibitor activity"/>
    <property type="evidence" value="ECO:0007669"/>
    <property type="project" value="UniProtKB-KW"/>
</dbReference>
<accession>A0A837KUI4</accession>
<keyword evidence="1" id="KW-0646">Protease inhibitor</keyword>
<dbReference type="PANTHER" id="PTHR36530:SF1">
    <property type="entry name" value="AMOEBIASIN-1"/>
    <property type="match status" value="1"/>
</dbReference>
<dbReference type="EMBL" id="LDCN01000001">
    <property type="protein sequence ID" value="KLI00794.1"/>
    <property type="molecule type" value="Genomic_DNA"/>
</dbReference>
<evidence type="ECO:0000313" key="5">
    <source>
        <dbReference type="Proteomes" id="UP000035218"/>
    </source>
</evidence>
<reference evidence="4 5" key="1">
    <citation type="submission" date="2015-05" db="EMBL/GenBank/DDBJ databases">
        <title>Genome sequencing project for genomic taxonomy and phylogenomics of Bacillus-like bacteria.</title>
        <authorList>
            <person name="Liu B."/>
            <person name="Wang J."/>
            <person name="Zhu Y."/>
            <person name="Liu G."/>
            <person name="Chen Q."/>
            <person name="Chen Z."/>
            <person name="Lan J."/>
            <person name="Che J."/>
            <person name="Ge C."/>
            <person name="Shi H."/>
            <person name="Pan Z."/>
            <person name="Liu X."/>
        </authorList>
    </citation>
    <scope>NUCLEOTIDE SEQUENCE [LARGE SCALE GENOMIC DNA]</scope>
    <source>
        <strain evidence="4 5">DSM 9885</strain>
    </source>
</reference>
<protein>
    <recommendedName>
        <fullName evidence="3">Proteinase inhibitor I42 chagasin domain-containing protein</fullName>
    </recommendedName>
</protein>
<dbReference type="Proteomes" id="UP000035218">
    <property type="component" value="Unassembled WGS sequence"/>
</dbReference>
<dbReference type="InterPro" id="IPR018990">
    <property type="entry name" value="Prot_inh_I42_chagasin"/>
</dbReference>
<proteinExistence type="predicted"/>
<dbReference type="Pfam" id="PF09394">
    <property type="entry name" value="Inhibitor_I42"/>
    <property type="match status" value="1"/>
</dbReference>
<dbReference type="Gene3D" id="2.60.40.2020">
    <property type="match status" value="1"/>
</dbReference>
<dbReference type="InterPro" id="IPR052781">
    <property type="entry name" value="Cys_protease_inhibitor_I42"/>
</dbReference>
<evidence type="ECO:0000256" key="1">
    <source>
        <dbReference type="ARBA" id="ARBA00022690"/>
    </source>
</evidence>
<name>A0A837KUI4_9BACL</name>